<protein>
    <submittedName>
        <fullName evidence="2">Uncharacterized protein</fullName>
    </submittedName>
</protein>
<name>A0A6M3X5M2_9ZZZZ</name>
<reference evidence="2" key="1">
    <citation type="submission" date="2020-03" db="EMBL/GenBank/DDBJ databases">
        <title>The deep terrestrial virosphere.</title>
        <authorList>
            <person name="Holmfeldt K."/>
            <person name="Nilsson E."/>
            <person name="Simone D."/>
            <person name="Lopez-Fernandez M."/>
            <person name="Wu X."/>
            <person name="de Brujin I."/>
            <person name="Lundin D."/>
            <person name="Andersson A."/>
            <person name="Bertilsson S."/>
            <person name="Dopson M."/>
        </authorList>
    </citation>
    <scope>NUCLEOTIDE SEQUENCE</scope>
    <source>
        <strain evidence="1">MM171A00971</strain>
        <strain evidence="2">MM171B02681</strain>
    </source>
</reference>
<organism evidence="2">
    <name type="scientific">viral metagenome</name>
    <dbReference type="NCBI Taxonomy" id="1070528"/>
    <lineage>
        <taxon>unclassified sequences</taxon>
        <taxon>metagenomes</taxon>
        <taxon>organismal metagenomes</taxon>
    </lineage>
</organism>
<dbReference type="EMBL" id="MT143944">
    <property type="protein sequence ID" value="QJH93074.1"/>
    <property type="molecule type" value="Genomic_DNA"/>
</dbReference>
<evidence type="ECO:0000313" key="1">
    <source>
        <dbReference type="EMBL" id="QJA99559.1"/>
    </source>
</evidence>
<gene>
    <name evidence="1" type="ORF">MM171A00971_0017</name>
    <name evidence="2" type="ORF">MM171B02681_0002</name>
</gene>
<evidence type="ECO:0000313" key="2">
    <source>
        <dbReference type="EMBL" id="QJH93074.1"/>
    </source>
</evidence>
<proteinExistence type="predicted"/>
<sequence length="284" mass="29102">MASKTLVIGDTITVSDLLKLLLANATSLSFGDATHEGGNLVVYRDSAGNTQFEFDADAASNEKAFKCYGGVVFENNVTIGQVALDLSYLLYIVGNMKATGAISTDASIYTGTASGMNLGTGGIESRNDNQASMNMNISVSGTDSTNHLIEIKIDGTSIIAAQATGNGGGGVTDPKAIIKEKLVYTPSSDTAITAAGGITVTKAIMRIVGDGAAIDITADPQIVAGTDGQIVILQGTSDANTVTLDDGTGLALSAQCVLANQDTITLIYDAGDSEWIETSRTTVV</sequence>
<dbReference type="EMBL" id="MT143656">
    <property type="protein sequence ID" value="QJA99559.1"/>
    <property type="molecule type" value="Genomic_DNA"/>
</dbReference>
<dbReference type="AlphaFoldDB" id="A0A6M3X5M2"/>
<accession>A0A6M3X5M2</accession>